<dbReference type="InterPro" id="IPR011993">
    <property type="entry name" value="PH-like_dom_sf"/>
</dbReference>
<dbReference type="KEGG" id="aqu:100632358"/>
<dbReference type="eggNOG" id="KOG3527">
    <property type="taxonomic scope" value="Eukaryota"/>
</dbReference>
<dbReference type="InterPro" id="IPR018980">
    <property type="entry name" value="FERM_PH-like_C"/>
</dbReference>
<dbReference type="InterPro" id="IPR000798">
    <property type="entry name" value="Ez/rad/moesin-like"/>
</dbReference>
<dbReference type="OrthoDB" id="5854685at2759"/>
<dbReference type="InterPro" id="IPR018979">
    <property type="entry name" value="FERM_N"/>
</dbReference>
<dbReference type="InterPro" id="IPR029071">
    <property type="entry name" value="Ubiquitin-like_domsf"/>
</dbReference>
<dbReference type="Gene3D" id="1.20.80.10">
    <property type="match status" value="1"/>
</dbReference>
<dbReference type="SMART" id="SM00295">
    <property type="entry name" value="B41"/>
    <property type="match status" value="1"/>
</dbReference>
<dbReference type="Pfam" id="PF09379">
    <property type="entry name" value="FERM_N"/>
    <property type="match status" value="1"/>
</dbReference>
<feature type="domain" description="FERM" evidence="1">
    <location>
        <begin position="5"/>
        <end position="290"/>
    </location>
</feature>
<dbReference type="AlphaFoldDB" id="A0A1X7VKS7"/>
<dbReference type="Pfam" id="PF08736">
    <property type="entry name" value="FA"/>
    <property type="match status" value="1"/>
</dbReference>
<dbReference type="CDD" id="cd14473">
    <property type="entry name" value="FERM_B-lobe"/>
    <property type="match status" value="1"/>
</dbReference>
<dbReference type="SMART" id="SM01196">
    <property type="entry name" value="FERM_C"/>
    <property type="match status" value="1"/>
</dbReference>
<dbReference type="FunFam" id="3.10.20.90:FF:000039">
    <property type="entry name" value="Tyrosine-protein phosphatase non-receptor type"/>
    <property type="match status" value="1"/>
</dbReference>
<dbReference type="GO" id="GO:0005856">
    <property type="term" value="C:cytoskeleton"/>
    <property type="evidence" value="ECO:0007669"/>
    <property type="project" value="TreeGrafter"/>
</dbReference>
<sequence>MSEILPCQIEGLDGSIVSVDVAKRATGEQLLRDVFSHISLDENDYFGLQYFDKKEQLRWLDPLKPIRKQLKNGPYNFRLRVRLYPTSPTYLFDESTRYYISLQIREDLLSKKLLCSEDTKASLYSYLVQGEFGDYDPSEHQHGYLDDFNMLEDESPDFVDKVHILHVQNKGMLPSECDKKFLDLSCRLDRYGMDFHQIVDFSGVRLWVGVTCTGLTVYCGQEPLLTKLNHFPWVRISGVNFKNKQLLLEMTPLPSFSHQEVIGFTCASRSACKELWKSCVCHHSFFRTTRTERMPPAKIGLFRRGSTFRYSGRTQFKLLQDGTTVTRRSSRKFDRLSSRNKIARKTI</sequence>
<dbReference type="SMART" id="SM01195">
    <property type="entry name" value="FA"/>
    <property type="match status" value="1"/>
</dbReference>
<gene>
    <name evidence="2" type="primary">100632358</name>
</gene>
<dbReference type="InterPro" id="IPR035963">
    <property type="entry name" value="FERM_2"/>
</dbReference>
<dbReference type="PRINTS" id="PR00935">
    <property type="entry name" value="BAND41"/>
</dbReference>
<dbReference type="GO" id="GO:0008092">
    <property type="term" value="F:cytoskeletal protein binding"/>
    <property type="evidence" value="ECO:0007669"/>
    <property type="project" value="InterPro"/>
</dbReference>
<evidence type="ECO:0000313" key="2">
    <source>
        <dbReference type="EnsemblMetazoa" id="Aqu2.1.40647_001"/>
    </source>
</evidence>
<reference evidence="2" key="2">
    <citation type="submission" date="2017-05" db="UniProtKB">
        <authorList>
            <consortium name="EnsemblMetazoa"/>
        </authorList>
    </citation>
    <scope>IDENTIFICATION</scope>
</reference>
<dbReference type="STRING" id="400682.A0A1X7VKS7"/>
<dbReference type="PRINTS" id="PR00661">
    <property type="entry name" value="ERMFAMILY"/>
</dbReference>
<accession>A0A1X7VKS7</accession>
<dbReference type="PROSITE" id="PS50057">
    <property type="entry name" value="FERM_3"/>
    <property type="match status" value="1"/>
</dbReference>
<dbReference type="EnsemblMetazoa" id="XM_003383842.3">
    <property type="protein sequence ID" value="XP_003383890.1"/>
    <property type="gene ID" value="LOC100632358"/>
</dbReference>
<dbReference type="SUPFAM" id="SSF47031">
    <property type="entry name" value="Second domain of FERM"/>
    <property type="match status" value="1"/>
</dbReference>
<dbReference type="PANTHER" id="PTHR23280:SF21">
    <property type="entry name" value="PROTEIN 4.1 HOMOLOG"/>
    <property type="match status" value="1"/>
</dbReference>
<dbReference type="Pfam" id="PF00373">
    <property type="entry name" value="FERM_M"/>
    <property type="match status" value="1"/>
</dbReference>
<dbReference type="PANTHER" id="PTHR23280">
    <property type="entry name" value="4.1 G PROTEIN"/>
    <property type="match status" value="1"/>
</dbReference>
<dbReference type="GO" id="GO:0031032">
    <property type="term" value="P:actomyosin structure organization"/>
    <property type="evidence" value="ECO:0007669"/>
    <property type="project" value="TreeGrafter"/>
</dbReference>
<evidence type="ECO:0000313" key="3">
    <source>
        <dbReference type="Proteomes" id="UP000007879"/>
    </source>
</evidence>
<dbReference type="InParanoid" id="A0A1X7VKS7"/>
<dbReference type="FunFam" id="2.30.29.30:FF:000002">
    <property type="entry name" value="Band 4.1-like protein 5 isoform 1"/>
    <property type="match status" value="1"/>
</dbReference>
<keyword evidence="3" id="KW-1185">Reference proteome</keyword>
<dbReference type="InterPro" id="IPR000299">
    <property type="entry name" value="FERM_domain"/>
</dbReference>
<dbReference type="Gene3D" id="2.30.29.30">
    <property type="entry name" value="Pleckstrin-homology domain (PH domain)/Phosphotyrosine-binding domain (PTB)"/>
    <property type="match status" value="1"/>
</dbReference>
<dbReference type="SUPFAM" id="SSF54236">
    <property type="entry name" value="Ubiquitin-like"/>
    <property type="match status" value="1"/>
</dbReference>
<dbReference type="EnsemblMetazoa" id="Aqu2.1.40647_001">
    <property type="protein sequence ID" value="Aqu2.1.40647_001"/>
    <property type="gene ID" value="Aqu2.1.40647"/>
</dbReference>
<dbReference type="Proteomes" id="UP000007879">
    <property type="component" value="Unassembled WGS sequence"/>
</dbReference>
<dbReference type="SUPFAM" id="SSF50729">
    <property type="entry name" value="PH domain-like"/>
    <property type="match status" value="1"/>
</dbReference>
<dbReference type="Pfam" id="PF09380">
    <property type="entry name" value="FERM_C"/>
    <property type="match status" value="1"/>
</dbReference>
<dbReference type="InterPro" id="IPR019748">
    <property type="entry name" value="FERM_central"/>
</dbReference>
<dbReference type="InterPro" id="IPR019749">
    <property type="entry name" value="Band_41_domain"/>
</dbReference>
<protein>
    <recommendedName>
        <fullName evidence="1">FERM domain-containing protein</fullName>
    </recommendedName>
</protein>
<organism evidence="2">
    <name type="scientific">Amphimedon queenslandica</name>
    <name type="common">Sponge</name>
    <dbReference type="NCBI Taxonomy" id="400682"/>
    <lineage>
        <taxon>Eukaryota</taxon>
        <taxon>Metazoa</taxon>
        <taxon>Porifera</taxon>
        <taxon>Demospongiae</taxon>
        <taxon>Heteroscleromorpha</taxon>
        <taxon>Haplosclerida</taxon>
        <taxon>Niphatidae</taxon>
        <taxon>Amphimedon</taxon>
    </lineage>
</organism>
<proteinExistence type="predicted"/>
<reference evidence="3" key="1">
    <citation type="journal article" date="2010" name="Nature">
        <title>The Amphimedon queenslandica genome and the evolution of animal complexity.</title>
        <authorList>
            <person name="Srivastava M."/>
            <person name="Simakov O."/>
            <person name="Chapman J."/>
            <person name="Fahey B."/>
            <person name="Gauthier M.E."/>
            <person name="Mitros T."/>
            <person name="Richards G.S."/>
            <person name="Conaco C."/>
            <person name="Dacre M."/>
            <person name="Hellsten U."/>
            <person name="Larroux C."/>
            <person name="Putnam N.H."/>
            <person name="Stanke M."/>
            <person name="Adamska M."/>
            <person name="Darling A."/>
            <person name="Degnan S.M."/>
            <person name="Oakley T.H."/>
            <person name="Plachetzki D.C."/>
            <person name="Zhai Y."/>
            <person name="Adamski M."/>
            <person name="Calcino A."/>
            <person name="Cummins S.F."/>
            <person name="Goodstein D.M."/>
            <person name="Harris C."/>
            <person name="Jackson D.J."/>
            <person name="Leys S.P."/>
            <person name="Shu S."/>
            <person name="Woodcroft B.J."/>
            <person name="Vervoort M."/>
            <person name="Kosik K.S."/>
            <person name="Manning G."/>
            <person name="Degnan B.M."/>
            <person name="Rokhsar D.S."/>
        </authorList>
    </citation>
    <scope>NUCLEOTIDE SEQUENCE [LARGE SCALE GENOMIC DNA]</scope>
</reference>
<dbReference type="InterPro" id="IPR014847">
    <property type="entry name" value="FA"/>
</dbReference>
<evidence type="ECO:0000259" key="1">
    <source>
        <dbReference type="PROSITE" id="PS50057"/>
    </source>
</evidence>
<dbReference type="InterPro" id="IPR014352">
    <property type="entry name" value="FERM/acyl-CoA-bd_prot_sf"/>
</dbReference>
<name>A0A1X7VKS7_AMPQE</name>
<dbReference type="Gene3D" id="3.10.20.90">
    <property type="entry name" value="Phosphatidylinositol 3-kinase Catalytic Subunit, Chain A, domain 1"/>
    <property type="match status" value="1"/>
</dbReference>